<accession>A0ABQ3F2H5</accession>
<reference evidence="3" key="1">
    <citation type="journal article" date="2019" name="Int. J. Syst. Evol. Microbiol.">
        <title>The Global Catalogue of Microorganisms (GCM) 10K type strain sequencing project: providing services to taxonomists for standard genome sequencing and annotation.</title>
        <authorList>
            <consortium name="The Broad Institute Genomics Platform"/>
            <consortium name="The Broad Institute Genome Sequencing Center for Infectious Disease"/>
            <person name="Wu L."/>
            <person name="Ma J."/>
        </authorList>
    </citation>
    <scope>NUCLEOTIDE SEQUENCE [LARGE SCALE GENOMIC DNA]</scope>
    <source>
        <strain evidence="3">JCM 4738</strain>
    </source>
</reference>
<organism evidence="2 3">
    <name type="scientific">Streptomyces cirratus</name>
    <dbReference type="NCBI Taxonomy" id="68187"/>
    <lineage>
        <taxon>Bacteria</taxon>
        <taxon>Bacillati</taxon>
        <taxon>Actinomycetota</taxon>
        <taxon>Actinomycetes</taxon>
        <taxon>Kitasatosporales</taxon>
        <taxon>Streptomycetaceae</taxon>
        <taxon>Streptomyces</taxon>
    </lineage>
</organism>
<dbReference type="InterPro" id="IPR007278">
    <property type="entry name" value="DUF397"/>
</dbReference>
<gene>
    <name evidence="2" type="ORF">GCM10010347_49290</name>
</gene>
<comment type="caution">
    <text evidence="2">The sequence shown here is derived from an EMBL/GenBank/DDBJ whole genome shotgun (WGS) entry which is preliminary data.</text>
</comment>
<proteinExistence type="predicted"/>
<feature type="domain" description="DUF397" evidence="1">
    <location>
        <begin position="50"/>
        <end position="101"/>
    </location>
</feature>
<name>A0ABQ3F2H5_9ACTN</name>
<evidence type="ECO:0000313" key="2">
    <source>
        <dbReference type="EMBL" id="GHB73097.1"/>
    </source>
</evidence>
<keyword evidence="3" id="KW-1185">Reference proteome</keyword>
<dbReference type="EMBL" id="BMVP01000011">
    <property type="protein sequence ID" value="GHB73097.1"/>
    <property type="molecule type" value="Genomic_DNA"/>
</dbReference>
<sequence length="110" mass="11729">MPPGRVNAHFTRRTVRVASITSAGSNGRRDPELLAEPEKNMAIRQGATENWTKSSYSGGNGACVEVKSPVMDAIAVRDSKVQDGPALTFAPGSWNSFVADVTEGRLGRLV</sequence>
<dbReference type="Proteomes" id="UP000642673">
    <property type="component" value="Unassembled WGS sequence"/>
</dbReference>
<evidence type="ECO:0000259" key="1">
    <source>
        <dbReference type="Pfam" id="PF04149"/>
    </source>
</evidence>
<dbReference type="Pfam" id="PF04149">
    <property type="entry name" value="DUF397"/>
    <property type="match status" value="1"/>
</dbReference>
<evidence type="ECO:0000313" key="3">
    <source>
        <dbReference type="Proteomes" id="UP000642673"/>
    </source>
</evidence>
<protein>
    <recommendedName>
        <fullName evidence="1">DUF397 domain-containing protein</fullName>
    </recommendedName>
</protein>